<feature type="transmembrane region" description="Helical" evidence="1">
    <location>
        <begin position="12"/>
        <end position="33"/>
    </location>
</feature>
<evidence type="ECO:0000256" key="1">
    <source>
        <dbReference type="SAM" id="Phobius"/>
    </source>
</evidence>
<accession>A0A1Z2XGZ2</accession>
<dbReference type="GeneID" id="65537410"/>
<gene>
    <name evidence="2" type="ORF">A4V02_11060</name>
</gene>
<feature type="transmembrane region" description="Helical" evidence="1">
    <location>
        <begin position="280"/>
        <end position="300"/>
    </location>
</feature>
<feature type="transmembrane region" description="Helical" evidence="1">
    <location>
        <begin position="53"/>
        <end position="79"/>
    </location>
</feature>
<reference evidence="3" key="1">
    <citation type="submission" date="2016-04" db="EMBL/GenBank/DDBJ databases">
        <title>Complete Genome Sequences of Twelve Strains of a Stable Defined Moderately Diverse Mouse Microbiota 2 (sDMDMm2).</title>
        <authorList>
            <person name="Uchimura Y."/>
            <person name="Wyss M."/>
            <person name="Brugiroux S."/>
            <person name="Limenitakis J.P."/>
            <person name="Stecher B."/>
            <person name="McCoy K.D."/>
            <person name="Macpherson A.J."/>
        </authorList>
    </citation>
    <scope>NUCLEOTIDE SEQUENCE [LARGE SCALE GENOMIC DNA]</scope>
    <source>
        <strain evidence="3">YL27</strain>
    </source>
</reference>
<feature type="transmembrane region" description="Helical" evidence="1">
    <location>
        <begin position="142"/>
        <end position="168"/>
    </location>
</feature>
<dbReference type="STRING" id="1796646.A4V02_11060"/>
<dbReference type="OrthoDB" id="1099960at2"/>
<feature type="transmembrane region" description="Helical" evidence="1">
    <location>
        <begin position="257"/>
        <end position="274"/>
    </location>
</feature>
<proteinExistence type="predicted"/>
<feature type="transmembrane region" description="Helical" evidence="1">
    <location>
        <begin position="307"/>
        <end position="324"/>
    </location>
</feature>
<feature type="transmembrane region" description="Helical" evidence="1">
    <location>
        <begin position="180"/>
        <end position="205"/>
    </location>
</feature>
<dbReference type="KEGG" id="pary:A4V02_11060"/>
<dbReference type="EMBL" id="CP015402">
    <property type="protein sequence ID" value="ANU64193.1"/>
    <property type="molecule type" value="Genomic_DNA"/>
</dbReference>
<feature type="transmembrane region" description="Helical" evidence="1">
    <location>
        <begin position="91"/>
        <end position="122"/>
    </location>
</feature>
<name>A0A1B1SBJ5_9BACT</name>
<evidence type="ECO:0000313" key="3">
    <source>
        <dbReference type="Proteomes" id="UP000186351"/>
    </source>
</evidence>
<accession>A0A1B1SBJ5</accession>
<keyword evidence="3" id="KW-1185">Reference proteome</keyword>
<keyword evidence="1" id="KW-0472">Membrane</keyword>
<keyword evidence="1" id="KW-0812">Transmembrane</keyword>
<evidence type="ECO:0000313" key="2">
    <source>
        <dbReference type="EMBL" id="ANU64193.1"/>
    </source>
</evidence>
<protein>
    <submittedName>
        <fullName evidence="2">Uncharacterized protein</fullName>
    </submittedName>
</protein>
<dbReference type="Proteomes" id="UP000186351">
    <property type="component" value="Chromosome"/>
</dbReference>
<sequence>MKEQRITDFLHSRYGFMLMALMSVAAAGGAYIQAPTMAPGAGWGPLMFSFAEWFSKIPPVSLAVAVALNFFIALLLIYINKHYNVLRSISYLFAGLFLVMEAALPTLFVHMSDGIFIAVVVLLSLIPLYTTFQDSERTRRVFLSFCIVSAGALVDITCAAYLIALFVGCFQMRCITLRTMLAAVLGIITPWWIAWGTGALSVAAIRLPEFVSLFSVLEVMKIAQVLVYAGTSLALGIGFGMFNLLKIYSYNARTRAYNGFLVVLAITTVALMVVDYNRLVIYLPMLNVCTAIQMGHFFIINRRKRSYIPVICVIGIYAVLYLWALSL</sequence>
<organism evidence="2 3">
    <name type="scientific">Muribaculum intestinale</name>
    <dbReference type="NCBI Taxonomy" id="1796646"/>
    <lineage>
        <taxon>Bacteria</taxon>
        <taxon>Pseudomonadati</taxon>
        <taxon>Bacteroidota</taxon>
        <taxon>Bacteroidia</taxon>
        <taxon>Bacteroidales</taxon>
        <taxon>Muribaculaceae</taxon>
        <taxon>Muribaculum</taxon>
    </lineage>
</organism>
<keyword evidence="1" id="KW-1133">Transmembrane helix</keyword>
<dbReference type="AlphaFoldDB" id="A0A1B1SBJ5"/>
<dbReference type="RefSeq" id="WP_068961482.1">
    <property type="nucleotide sequence ID" value="NZ_CAJTAP010000001.1"/>
</dbReference>
<feature type="transmembrane region" description="Helical" evidence="1">
    <location>
        <begin position="225"/>
        <end position="245"/>
    </location>
</feature>